<dbReference type="Gramene" id="TraesLDM2D03G01192790.1">
    <property type="protein sequence ID" value="TraesLDM2D03G01192790.1"/>
    <property type="gene ID" value="TraesLDM2D03G01192790"/>
</dbReference>
<evidence type="ECO:0000256" key="1">
    <source>
        <dbReference type="SAM" id="MobiDB-lite"/>
    </source>
</evidence>
<dbReference type="Gramene" id="TraesLAC2D03G01143450.1">
    <property type="protein sequence ID" value="TraesLAC2D03G01143450.1"/>
    <property type="gene ID" value="TraesLAC2D03G01143450"/>
</dbReference>
<dbReference type="Gramene" id="TraesPARA_EIv1.0_0694180.1">
    <property type="protein sequence ID" value="TraesPARA_EIv1.0_0694180.1.CDS"/>
    <property type="gene ID" value="TraesPARA_EIv1.0_0694180"/>
</dbReference>
<dbReference type="GeneID" id="123053071"/>
<keyword evidence="3" id="KW-1185">Reference proteome</keyword>
<dbReference type="Gramene" id="TraesARI2D03G01208250.1">
    <property type="protein sequence ID" value="TraesARI2D03G01208250.1"/>
    <property type="gene ID" value="TraesARI2D03G01208250"/>
</dbReference>
<feature type="compositionally biased region" description="Polar residues" evidence="1">
    <location>
        <begin position="214"/>
        <end position="226"/>
    </location>
</feature>
<dbReference type="Gramene" id="TraesSYM2D03G01207030.1">
    <property type="protein sequence ID" value="TraesSYM2D03G01207030.1"/>
    <property type="gene ID" value="TraesSYM2D03G01207030"/>
</dbReference>
<dbReference type="Gramene" id="TraesMAC2D03G01189990.1">
    <property type="protein sequence ID" value="TraesMAC2D03G01189990.1"/>
    <property type="gene ID" value="TraesMAC2D03G01189990"/>
</dbReference>
<dbReference type="Gramene" id="TraesRN2D0100675600.1">
    <property type="protein sequence ID" value="TraesRN2D0100675600.1"/>
    <property type="gene ID" value="TraesRN2D0100675600"/>
</dbReference>
<evidence type="ECO:0000313" key="2">
    <source>
        <dbReference type="EnsemblPlants" id="TraesCS2D02G274300.1"/>
    </source>
</evidence>
<dbReference type="Gramene" id="TraesSYM2D03G01207030.2">
    <property type="protein sequence ID" value="TraesSYM2D03G01207030.2"/>
    <property type="gene ID" value="TraesSYM2D03G01207030"/>
</dbReference>
<dbReference type="PANTHER" id="PTHR35311">
    <property type="entry name" value="KINETOCHORE-ASSOCIATED PROTEIN KNL-2 HOMOLOG"/>
    <property type="match status" value="1"/>
</dbReference>
<accession>A0A2X0TM08</accession>
<dbReference type="EnsemblPlants" id="TraesCS2D02G274300.1">
    <property type="protein sequence ID" value="TraesCS2D02G274300.1"/>
    <property type="gene ID" value="TraesCS2D02G274300"/>
</dbReference>
<proteinExistence type="predicted"/>
<dbReference type="PANTHER" id="PTHR35311:SF6">
    <property type="entry name" value="OS04G0348000 PROTEIN"/>
    <property type="match status" value="1"/>
</dbReference>
<protein>
    <submittedName>
        <fullName evidence="2">Uncharacterized protein</fullName>
    </submittedName>
</protein>
<reference evidence="2" key="1">
    <citation type="submission" date="2018-08" db="EMBL/GenBank/DDBJ databases">
        <authorList>
            <person name="Rossello M."/>
        </authorList>
    </citation>
    <scope>NUCLEOTIDE SEQUENCE [LARGE SCALE GENOMIC DNA]</scope>
    <source>
        <strain evidence="2">cv. Chinese Spring</strain>
    </source>
</reference>
<feature type="region of interest" description="Disordered" evidence="1">
    <location>
        <begin position="214"/>
        <end position="240"/>
    </location>
</feature>
<dbReference type="Gramene" id="TraesCLE_scaffold_097283_01G000100.1">
    <property type="protein sequence ID" value="TraesCLE_scaffold_097283_01G000100.1"/>
    <property type="gene ID" value="TraesCLE_scaffold_097283_01G000100"/>
</dbReference>
<gene>
    <name evidence="2" type="primary">LOC123053071</name>
</gene>
<sequence>MGNIVNTVRRLVNVISEGLSSTVSPKENCSTDAVVAKGLERGPARDTHKSKELRPHSVPSGNNLFHCDAYEKLINGELNLGCRSSPEASEDYKMIPNADRAVSGPLDVRGCESTPKALLRRQAEQKITNEKASIQAMVPTGTSASPDVKHPKTVLSPLTRSRSKAMAVSTPEHLKLRNARSGQLVVPRLDSGSQKIIYDVAEVPITPLVEQSSAGKALPSTPSQMIKTPIPYGRSPLPRNKDKVLSVATPETPKLRSSRSGRLIVPRLDPGTQNIIYDADGSICGVTNSELQRLQGCNSEPPAKRRSRCSSPDHGRSLIWFKGLW</sequence>
<dbReference type="Gramene" id="TraesCS2D03G0635300.1">
    <property type="protein sequence ID" value="TraesCS2D03G0635300.1.CDS"/>
    <property type="gene ID" value="TraesCS2D03G0635300"/>
</dbReference>
<evidence type="ECO:0000313" key="3">
    <source>
        <dbReference type="Proteomes" id="UP000019116"/>
    </source>
</evidence>
<dbReference type="ExpressionAtlas" id="A0A2X0TM08">
    <property type="expression patterns" value="baseline and differential"/>
</dbReference>
<name>A0A2X0TM08_WHEAT</name>
<dbReference type="Gramene" id="TraesCAD_scaffold_016082_01G000100.1">
    <property type="protein sequence ID" value="TraesCAD_scaffold_016082_01G000100.1"/>
    <property type="gene ID" value="TraesCAD_scaffold_016082_01G000100"/>
</dbReference>
<dbReference type="AlphaFoldDB" id="A0A2X0TM08"/>
<dbReference type="Gramene" id="TraesWEE_scaffold_069707_01G000100.1">
    <property type="protein sequence ID" value="TraesWEE_scaffold_069707_01G000100.1"/>
    <property type="gene ID" value="TraesWEE_scaffold_069707_01G000100"/>
</dbReference>
<dbReference type="OrthoDB" id="586081at2759"/>
<dbReference type="PaxDb" id="4565-Traes_2DL_08AC3F3A6.2"/>
<dbReference type="InterPro" id="IPR053090">
    <property type="entry name" value="Centromere_KNL-2_homolog"/>
</dbReference>
<dbReference type="Proteomes" id="UP000019116">
    <property type="component" value="Chromosome 2D"/>
</dbReference>
<dbReference type="Gramene" id="TraesROB_scaffold_080197_01G000100.1">
    <property type="protein sequence ID" value="TraesROB_scaffold_080197_01G000100.1"/>
    <property type="gene ID" value="TraesROB_scaffold_080197_01G000100"/>
</dbReference>
<reference evidence="2" key="2">
    <citation type="submission" date="2018-10" db="UniProtKB">
        <authorList>
            <consortium name="EnsemblPlants"/>
        </authorList>
    </citation>
    <scope>IDENTIFICATION</scope>
</reference>
<dbReference type="RefSeq" id="XP_044332393.1">
    <property type="nucleotide sequence ID" value="XM_044476458.1"/>
</dbReference>
<dbReference type="Gramene" id="TraesSTA2D03G01180930.1">
    <property type="protein sequence ID" value="TraesSTA2D03G01180930.1"/>
    <property type="gene ID" value="TraesSTA2D03G01180930"/>
</dbReference>
<dbReference type="Gramene" id="TraesCS2D02G274300.1">
    <property type="protein sequence ID" value="TraesCS2D02G274300.1"/>
    <property type="gene ID" value="TraesCS2D02G274300"/>
</dbReference>
<organism evidence="2">
    <name type="scientific">Triticum aestivum</name>
    <name type="common">Wheat</name>
    <dbReference type="NCBI Taxonomy" id="4565"/>
    <lineage>
        <taxon>Eukaryota</taxon>
        <taxon>Viridiplantae</taxon>
        <taxon>Streptophyta</taxon>
        <taxon>Embryophyta</taxon>
        <taxon>Tracheophyta</taxon>
        <taxon>Spermatophyta</taxon>
        <taxon>Magnoliopsida</taxon>
        <taxon>Liliopsida</taxon>
        <taxon>Poales</taxon>
        <taxon>Poaceae</taxon>
        <taxon>BOP clade</taxon>
        <taxon>Pooideae</taxon>
        <taxon>Triticodae</taxon>
        <taxon>Triticeae</taxon>
        <taxon>Triticinae</taxon>
        <taxon>Triticum</taxon>
    </lineage>
</organism>
<dbReference type="STRING" id="4565.A0A2X0TM08"/>
<dbReference type="Gramene" id="TraesJUL2D03G01198240.1">
    <property type="protein sequence ID" value="TraesJUL2D03G01198240.1"/>
    <property type="gene ID" value="TraesJUL2D03G01198240"/>
</dbReference>
<feature type="region of interest" description="Disordered" evidence="1">
    <location>
        <begin position="140"/>
        <end position="167"/>
    </location>
</feature>
<dbReference type="Gramene" id="TraesNOR2D03G01208230.1">
    <property type="protein sequence ID" value="TraesNOR2D03G01208230.1"/>
    <property type="gene ID" value="TraesNOR2D03G01208230"/>
</dbReference>
<dbReference type="Gramene" id="TraesJAG2D03G01198380.1">
    <property type="protein sequence ID" value="TraesJAG2D03G01198380.1"/>
    <property type="gene ID" value="TraesJAG2D03G01198380"/>
</dbReference>